<dbReference type="GO" id="GO:0005737">
    <property type="term" value="C:cytoplasm"/>
    <property type="evidence" value="ECO:0007669"/>
    <property type="project" value="TreeGrafter"/>
</dbReference>
<accession>A0A1Y4MN32</accession>
<feature type="domain" description="HpcH/HpaI aldolase/citrate lyase" evidence="4">
    <location>
        <begin position="33"/>
        <end position="246"/>
    </location>
</feature>
<dbReference type="InterPro" id="IPR050251">
    <property type="entry name" value="HpcH-HpaI_aldolase"/>
</dbReference>
<comment type="caution">
    <text evidence="5">The sequence shown here is derived from an EMBL/GenBank/DDBJ whole genome shotgun (WGS) entry which is preliminary data.</text>
</comment>
<proteinExistence type="inferred from homology"/>
<evidence type="ECO:0000256" key="1">
    <source>
        <dbReference type="ARBA" id="ARBA00005568"/>
    </source>
</evidence>
<keyword evidence="3" id="KW-0456">Lyase</keyword>
<dbReference type="Pfam" id="PF03328">
    <property type="entry name" value="HpcH_HpaI"/>
    <property type="match status" value="1"/>
</dbReference>
<evidence type="ECO:0000256" key="3">
    <source>
        <dbReference type="ARBA" id="ARBA00023239"/>
    </source>
</evidence>
<dbReference type="InterPro" id="IPR040442">
    <property type="entry name" value="Pyrv_kinase-like_dom_sf"/>
</dbReference>
<dbReference type="GO" id="GO:0016832">
    <property type="term" value="F:aldehyde-lyase activity"/>
    <property type="evidence" value="ECO:0007669"/>
    <property type="project" value="TreeGrafter"/>
</dbReference>
<sequence>MNYEKGNGYIMKLDHIREKMESGQLCFGTHCSTTEPWYYEMCGFLGYDYVWIDNEHAGMTMPMVQNAIVATNAGGCAAFVRVQNHDISNVKPVLEVGTDGIIFPMVNTPQEAEHCVSVCTYPLRGVRGFGPLRAIQYGNMPLEKYLAQADRSVLKLLQCEHVDGVNRLDEILEVPGVDGIICGPMDLSASIGKMGQLTDPEVVGLMQKIIDTCKAHHIPFGISIGVNYDLIKFWIDQGATFASMGTPADYFWCMSQQAVAKARTFEAQRSHIGISQLPNK</sequence>
<evidence type="ECO:0000259" key="4">
    <source>
        <dbReference type="Pfam" id="PF03328"/>
    </source>
</evidence>
<dbReference type="Proteomes" id="UP000196386">
    <property type="component" value="Unassembled WGS sequence"/>
</dbReference>
<dbReference type="SUPFAM" id="SSF51621">
    <property type="entry name" value="Phosphoenolpyruvate/pyruvate domain"/>
    <property type="match status" value="1"/>
</dbReference>
<dbReference type="EMBL" id="NFKP01000020">
    <property type="protein sequence ID" value="OUP68222.1"/>
    <property type="molecule type" value="Genomic_DNA"/>
</dbReference>
<dbReference type="InterPro" id="IPR015813">
    <property type="entry name" value="Pyrv/PenolPyrv_kinase-like_dom"/>
</dbReference>
<name>A0A1Y4MN32_9FIRM</name>
<dbReference type="InterPro" id="IPR005000">
    <property type="entry name" value="Aldolase/citrate-lyase_domain"/>
</dbReference>
<keyword evidence="2" id="KW-0479">Metal-binding</keyword>
<evidence type="ECO:0000256" key="2">
    <source>
        <dbReference type="ARBA" id="ARBA00022723"/>
    </source>
</evidence>
<organism evidence="5 6">
    <name type="scientific">Anaerotruncus colihominis</name>
    <dbReference type="NCBI Taxonomy" id="169435"/>
    <lineage>
        <taxon>Bacteria</taxon>
        <taxon>Bacillati</taxon>
        <taxon>Bacillota</taxon>
        <taxon>Clostridia</taxon>
        <taxon>Eubacteriales</taxon>
        <taxon>Oscillospiraceae</taxon>
        <taxon>Anaerotruncus</taxon>
    </lineage>
</organism>
<protein>
    <recommendedName>
        <fullName evidence="4">HpcH/HpaI aldolase/citrate lyase domain-containing protein</fullName>
    </recommendedName>
</protein>
<dbReference type="PANTHER" id="PTHR30502:SF0">
    <property type="entry name" value="PHOSPHOENOLPYRUVATE CARBOXYLASE FAMILY PROTEIN"/>
    <property type="match status" value="1"/>
</dbReference>
<comment type="similarity">
    <text evidence="1">Belongs to the HpcH/HpaI aldolase family.</text>
</comment>
<reference evidence="6" key="1">
    <citation type="submission" date="2017-04" db="EMBL/GenBank/DDBJ databases">
        <title>Function of individual gut microbiota members based on whole genome sequencing of pure cultures obtained from chicken caecum.</title>
        <authorList>
            <person name="Medvecky M."/>
            <person name="Cejkova D."/>
            <person name="Polansky O."/>
            <person name="Karasova D."/>
            <person name="Kubasova T."/>
            <person name="Cizek A."/>
            <person name="Rychlik I."/>
        </authorList>
    </citation>
    <scope>NUCLEOTIDE SEQUENCE [LARGE SCALE GENOMIC DNA]</scope>
    <source>
        <strain evidence="6">An175</strain>
    </source>
</reference>
<evidence type="ECO:0000313" key="5">
    <source>
        <dbReference type="EMBL" id="OUP68222.1"/>
    </source>
</evidence>
<dbReference type="AlphaFoldDB" id="A0A1Y4MN32"/>
<evidence type="ECO:0000313" key="6">
    <source>
        <dbReference type="Proteomes" id="UP000196386"/>
    </source>
</evidence>
<dbReference type="GO" id="GO:0046872">
    <property type="term" value="F:metal ion binding"/>
    <property type="evidence" value="ECO:0007669"/>
    <property type="project" value="UniProtKB-KW"/>
</dbReference>
<dbReference type="Gene3D" id="3.20.20.60">
    <property type="entry name" value="Phosphoenolpyruvate-binding domains"/>
    <property type="match status" value="1"/>
</dbReference>
<dbReference type="PANTHER" id="PTHR30502">
    <property type="entry name" value="2-KETO-3-DEOXY-L-RHAMNONATE ALDOLASE"/>
    <property type="match status" value="1"/>
</dbReference>
<gene>
    <name evidence="5" type="ORF">B5F11_14165</name>
</gene>